<feature type="region of interest" description="Disordered" evidence="1">
    <location>
        <begin position="417"/>
        <end position="445"/>
    </location>
</feature>
<gene>
    <name evidence="2" type="ORF">IZ6_28980</name>
</gene>
<evidence type="ECO:0000313" key="3">
    <source>
        <dbReference type="Proteomes" id="UP000515317"/>
    </source>
</evidence>
<reference evidence="2 3" key="1">
    <citation type="submission" date="2020-08" db="EMBL/GenBank/DDBJ databases">
        <title>Genome sequence of Rhizobiales bacterium strain IZ6.</title>
        <authorList>
            <person name="Nakai R."/>
            <person name="Naganuma T."/>
        </authorList>
    </citation>
    <scope>NUCLEOTIDE SEQUENCE [LARGE SCALE GENOMIC DNA]</scope>
    <source>
        <strain evidence="2 3">IZ6</strain>
    </source>
</reference>
<dbReference type="InterPro" id="IPR043733">
    <property type="entry name" value="DUF5677"/>
</dbReference>
<evidence type="ECO:0000256" key="1">
    <source>
        <dbReference type="SAM" id="MobiDB-lite"/>
    </source>
</evidence>
<dbReference type="Proteomes" id="UP000515317">
    <property type="component" value="Chromosome"/>
</dbReference>
<accession>A0A6S6QLE4</accession>
<evidence type="ECO:0000313" key="2">
    <source>
        <dbReference type="EMBL" id="BCJ92163.1"/>
    </source>
</evidence>
<dbReference type="RefSeq" id="WP_222875760.1">
    <property type="nucleotide sequence ID" value="NZ_AP023361.1"/>
</dbReference>
<protein>
    <submittedName>
        <fullName evidence="2">Uncharacterized protein</fullName>
    </submittedName>
</protein>
<proteinExistence type="predicted"/>
<name>A0A6S6QLE4_9HYPH</name>
<organism evidence="2 3">
    <name type="scientific">Terrihabitans soli</name>
    <dbReference type="NCBI Taxonomy" id="708113"/>
    <lineage>
        <taxon>Bacteria</taxon>
        <taxon>Pseudomonadati</taxon>
        <taxon>Pseudomonadota</taxon>
        <taxon>Alphaproteobacteria</taxon>
        <taxon>Hyphomicrobiales</taxon>
        <taxon>Terrihabitans</taxon>
    </lineage>
</organism>
<dbReference type="KEGG" id="tso:IZ6_28980"/>
<sequence length="445" mass="50211">MALESDPLTYQAAEMVKRKRGAAKTPRLQSALDETLDRFRTDAVADLFKRKLTAKNIPFNDDLISKLVDHAFSGSDADFDGPDIEIEITNDDIAELEIAVEAVISDLPTIIDKASAATSRELLKKLKAGWPDQFEFEAEHRKGFEKRLEARWGKALSLLRMQVSLSLELGQSFFDRNRKSRWKRDKSKRELLVRLHVRACQVTAEILALLETGYSDGAMARWRTLYEIGIIATLVASHDDDLAERYMAHEVIEARNGAKLYSQNYEELGYKPIPAEEISEINAMADKAIAKYGTSFGKSYGWAAHHLRHKDPQFSDLQTAAGRSKMRSHYKMASHNVHAGIKGLTHRLSSLAPDRFVAGSSNAGLDEPGQNTAITFCQITVLLLAYRPEFDEVVAMKLLSDLRDDCVREFVKAGRKLKKEERERQTGEALRIRSGESSRKRRADR</sequence>
<dbReference type="Pfam" id="PF18928">
    <property type="entry name" value="DUF5677"/>
    <property type="match status" value="1"/>
</dbReference>
<dbReference type="AlphaFoldDB" id="A0A6S6QLE4"/>
<keyword evidence="3" id="KW-1185">Reference proteome</keyword>
<dbReference type="EMBL" id="AP023361">
    <property type="protein sequence ID" value="BCJ92163.1"/>
    <property type="molecule type" value="Genomic_DNA"/>
</dbReference>